<dbReference type="NCBIfam" id="TIGR00229">
    <property type="entry name" value="sensory_box"/>
    <property type="match status" value="1"/>
</dbReference>
<dbReference type="SMART" id="SM00052">
    <property type="entry name" value="EAL"/>
    <property type="match status" value="1"/>
</dbReference>
<dbReference type="InterPro" id="IPR000014">
    <property type="entry name" value="PAS"/>
</dbReference>
<feature type="transmembrane region" description="Helical" evidence="1">
    <location>
        <begin position="20"/>
        <end position="38"/>
    </location>
</feature>
<evidence type="ECO:0000313" key="6">
    <source>
        <dbReference type="EMBL" id="RGE42317.1"/>
    </source>
</evidence>
<keyword evidence="1" id="KW-0812">Transmembrane</keyword>
<dbReference type="PANTHER" id="PTHR44757">
    <property type="entry name" value="DIGUANYLATE CYCLASE DGCP"/>
    <property type="match status" value="1"/>
</dbReference>
<dbReference type="Proteomes" id="UP000261948">
    <property type="component" value="Unassembled WGS sequence"/>
</dbReference>
<keyword evidence="1" id="KW-1133">Transmembrane helix</keyword>
<dbReference type="Gene3D" id="3.30.450.20">
    <property type="entry name" value="PAS domain"/>
    <property type="match status" value="1"/>
</dbReference>
<feature type="domain" description="PAS" evidence="2">
    <location>
        <begin position="192"/>
        <end position="237"/>
    </location>
</feature>
<dbReference type="InterPro" id="IPR000160">
    <property type="entry name" value="GGDEF_dom"/>
</dbReference>
<dbReference type="EMBL" id="QURR01000024">
    <property type="protein sequence ID" value="RGE42317.1"/>
    <property type="molecule type" value="Genomic_DNA"/>
</dbReference>
<dbReference type="PROSITE" id="PS50112">
    <property type="entry name" value="PAS"/>
    <property type="match status" value="1"/>
</dbReference>
<dbReference type="SMART" id="SM00091">
    <property type="entry name" value="PAS"/>
    <property type="match status" value="1"/>
</dbReference>
<dbReference type="SMART" id="SM00267">
    <property type="entry name" value="GGDEF"/>
    <property type="match status" value="1"/>
</dbReference>
<keyword evidence="7" id="KW-1185">Reference proteome</keyword>
<name>A0A373FEA3_COMTE</name>
<feature type="domain" description="PAC" evidence="3">
    <location>
        <begin position="265"/>
        <end position="317"/>
    </location>
</feature>
<evidence type="ECO:0000256" key="1">
    <source>
        <dbReference type="SAM" id="Phobius"/>
    </source>
</evidence>
<dbReference type="PANTHER" id="PTHR44757:SF2">
    <property type="entry name" value="BIOFILM ARCHITECTURE MAINTENANCE PROTEIN MBAA"/>
    <property type="match status" value="1"/>
</dbReference>
<evidence type="ECO:0000259" key="5">
    <source>
        <dbReference type="PROSITE" id="PS50887"/>
    </source>
</evidence>
<dbReference type="Pfam" id="PF00563">
    <property type="entry name" value="EAL"/>
    <property type="match status" value="1"/>
</dbReference>
<evidence type="ECO:0000259" key="2">
    <source>
        <dbReference type="PROSITE" id="PS50112"/>
    </source>
</evidence>
<dbReference type="OrthoDB" id="9813903at2"/>
<dbReference type="NCBIfam" id="TIGR00254">
    <property type="entry name" value="GGDEF"/>
    <property type="match status" value="1"/>
</dbReference>
<protein>
    <submittedName>
        <fullName evidence="6">Phosphodiesterase</fullName>
    </submittedName>
</protein>
<dbReference type="SUPFAM" id="SSF141868">
    <property type="entry name" value="EAL domain-like"/>
    <property type="match status" value="1"/>
</dbReference>
<dbReference type="InterPro" id="IPR000700">
    <property type="entry name" value="PAS-assoc_C"/>
</dbReference>
<feature type="domain" description="GGDEF" evidence="5">
    <location>
        <begin position="347"/>
        <end position="489"/>
    </location>
</feature>
<dbReference type="PROSITE" id="PS50883">
    <property type="entry name" value="EAL"/>
    <property type="match status" value="1"/>
</dbReference>
<evidence type="ECO:0000259" key="4">
    <source>
        <dbReference type="PROSITE" id="PS50883"/>
    </source>
</evidence>
<feature type="transmembrane region" description="Helical" evidence="1">
    <location>
        <begin position="101"/>
        <end position="134"/>
    </location>
</feature>
<dbReference type="InterPro" id="IPR035965">
    <property type="entry name" value="PAS-like_dom_sf"/>
</dbReference>
<evidence type="ECO:0000313" key="7">
    <source>
        <dbReference type="Proteomes" id="UP000261948"/>
    </source>
</evidence>
<dbReference type="CDD" id="cd01949">
    <property type="entry name" value="GGDEF"/>
    <property type="match status" value="1"/>
</dbReference>
<feature type="transmembrane region" description="Helical" evidence="1">
    <location>
        <begin position="71"/>
        <end position="95"/>
    </location>
</feature>
<proteinExistence type="predicted"/>
<feature type="domain" description="EAL" evidence="4">
    <location>
        <begin position="498"/>
        <end position="751"/>
    </location>
</feature>
<dbReference type="Gene3D" id="3.30.70.270">
    <property type="match status" value="1"/>
</dbReference>
<dbReference type="AlphaFoldDB" id="A0A373FEA3"/>
<dbReference type="SUPFAM" id="SSF55785">
    <property type="entry name" value="PYP-like sensor domain (PAS domain)"/>
    <property type="match status" value="1"/>
</dbReference>
<feature type="transmembrane region" description="Helical" evidence="1">
    <location>
        <begin position="44"/>
        <end position="64"/>
    </location>
</feature>
<dbReference type="InterPro" id="IPR052155">
    <property type="entry name" value="Biofilm_reg_signaling"/>
</dbReference>
<dbReference type="InterPro" id="IPR035919">
    <property type="entry name" value="EAL_sf"/>
</dbReference>
<feature type="transmembrane region" description="Helical" evidence="1">
    <location>
        <begin position="146"/>
        <end position="168"/>
    </location>
</feature>
<dbReference type="Pfam" id="PF00990">
    <property type="entry name" value="GGDEF"/>
    <property type="match status" value="1"/>
</dbReference>
<dbReference type="PROSITE" id="PS50887">
    <property type="entry name" value="GGDEF"/>
    <property type="match status" value="1"/>
</dbReference>
<reference evidence="6 7" key="1">
    <citation type="submission" date="2018-08" db="EMBL/GenBank/DDBJ databases">
        <title>Comamonas testosteroni strain SWCO2.</title>
        <authorList>
            <person name="Jiang N."/>
            <person name="Zhang X.Z."/>
        </authorList>
    </citation>
    <scope>NUCLEOTIDE SEQUENCE [LARGE SCALE GENOMIC DNA]</scope>
    <source>
        <strain evidence="6 7">SWCO2</strain>
    </source>
</reference>
<organism evidence="6 7">
    <name type="scientific">Comamonas testosteroni</name>
    <name type="common">Pseudomonas testosteroni</name>
    <dbReference type="NCBI Taxonomy" id="285"/>
    <lineage>
        <taxon>Bacteria</taxon>
        <taxon>Pseudomonadati</taxon>
        <taxon>Pseudomonadota</taxon>
        <taxon>Betaproteobacteria</taxon>
        <taxon>Burkholderiales</taxon>
        <taxon>Comamonadaceae</taxon>
        <taxon>Comamonas</taxon>
    </lineage>
</organism>
<accession>A0A373FEA3</accession>
<dbReference type="PROSITE" id="PS50113">
    <property type="entry name" value="PAC"/>
    <property type="match status" value="1"/>
</dbReference>
<gene>
    <name evidence="6" type="ORF">DZC30_16960</name>
</gene>
<dbReference type="InterPro" id="IPR029787">
    <property type="entry name" value="Nucleotide_cyclase"/>
</dbReference>
<dbReference type="CDD" id="cd01948">
    <property type="entry name" value="EAL"/>
    <property type="match status" value="1"/>
</dbReference>
<evidence type="ECO:0000259" key="3">
    <source>
        <dbReference type="PROSITE" id="PS50113"/>
    </source>
</evidence>
<dbReference type="InterPro" id="IPR043128">
    <property type="entry name" value="Rev_trsase/Diguanyl_cyclase"/>
</dbReference>
<sequence>MQGHFVEIKNRQSMRHVLRFACLWMSGLGVVMTVAGMMSPEVHWLLVVMCFALIPVSMLTLQLIKWRRWNMAAVFFVWANWLLVVGTILCSGGMVSKSTMAFPVWVVVTAWLLGVSQALGVLVLSALALLALWSIDSLNNMSGGDFPLVSLLYVLGMLGLALMTTLIARTSLARREQKSHEMLASLEASQHELRKFQRTVEQHPESIVITNPELKIVYVNEAFLARTGYTRKEVLGQPTALISTGGMDEALRQRALEQLKGGAIWSGEMTNTTRGGQPLRESVVVAPIRTPQGEIVNYVELKSDLSERVLAARRIHDLVYLDSLSGLPNRHSLALQLRKLVQSRDQVCHGVLLLDMDGFSVFNDVHGMQHSDELIHALGVRLVESLPDDVWVGRVASAEFAIVFENLDASVSGAEAQLNQYARTLKKAMQRPFVMLNWEEPESISCCIGGAVMESGPNALDTSDVLRFASVALHEAKQNGPGSVRLFEPRMAEDVIKRVRIAKDLRNGIPLGELRLFLQTQATCSGQCVGAEVLVRWQHPQWGLVSPVEFIAIAEESELILSLGEWVMRQACQLLAQPAFAQRGLRLSVNISAIQFGHEEFMPMLKTVLRETGANPHQLTLEITEGVVLRDMEAARNMVLELREMGIEIALDDFGTGYSSMYSLKHLPIQELKIDQSFVRGSHRADTDAAMVEAMLLIARRLNLRVVAEGVELAEQAEQLTQWSPDIVLQGLLLGKPKPQQEWLAEVLGEPSASVHS</sequence>
<dbReference type="Pfam" id="PF13426">
    <property type="entry name" value="PAS_9"/>
    <property type="match status" value="1"/>
</dbReference>
<dbReference type="InterPro" id="IPR001633">
    <property type="entry name" value="EAL_dom"/>
</dbReference>
<keyword evidence="1" id="KW-0472">Membrane</keyword>
<comment type="caution">
    <text evidence="6">The sequence shown here is derived from an EMBL/GenBank/DDBJ whole genome shotgun (WGS) entry which is preliminary data.</text>
</comment>
<dbReference type="SUPFAM" id="SSF55073">
    <property type="entry name" value="Nucleotide cyclase"/>
    <property type="match status" value="1"/>
</dbReference>
<dbReference type="Gene3D" id="3.20.20.450">
    <property type="entry name" value="EAL domain"/>
    <property type="match status" value="1"/>
</dbReference>
<dbReference type="CDD" id="cd00130">
    <property type="entry name" value="PAS"/>
    <property type="match status" value="1"/>
</dbReference>